<comment type="caution">
    <text evidence="2">The sequence shown here is derived from an EMBL/GenBank/DDBJ whole genome shotgun (WGS) entry which is preliminary data.</text>
</comment>
<gene>
    <name evidence="2" type="ORF">C3L33_18070</name>
</gene>
<dbReference type="SUPFAM" id="SSF53474">
    <property type="entry name" value="alpha/beta-Hydrolases"/>
    <property type="match status" value="1"/>
</dbReference>
<dbReference type="InterPro" id="IPR005645">
    <property type="entry name" value="FSH-like_dom"/>
</dbReference>
<dbReference type="OrthoDB" id="414698at2759"/>
<evidence type="ECO:0000313" key="2">
    <source>
        <dbReference type="EMBL" id="KAE9450029.1"/>
    </source>
</evidence>
<dbReference type="PANTHER" id="PTHR22778:SF52">
    <property type="entry name" value="SERINE HYDROLASE FSH DOMAIN-CONTAINING PROTEIN"/>
    <property type="match status" value="1"/>
</dbReference>
<feature type="non-terminal residue" evidence="2">
    <location>
        <position position="1"/>
    </location>
</feature>
<dbReference type="AlphaFoldDB" id="A0A6A4L493"/>
<keyword evidence="3" id="KW-1185">Reference proteome</keyword>
<accession>A0A6A4L493</accession>
<sequence length="155" mass="17387">METQIQKKPRFLCLHGFRTSAEILRKQLLRRWPETVLGKLDLDFQEYYNFEECLAHIEDYMIKHGPFDGLMGFSQGAIISAALPGMQLDGVALTKVPKIKYVIILSGGKFGGSMFGSPKLAVNAFSSPVKCSSLHIIDEKGLKTMLSFIEKIDKM</sequence>
<dbReference type="PANTHER" id="PTHR22778">
    <property type="entry name" value="OVARIAN CANCER GENE-2 PROTEIN-RELATED"/>
    <property type="match status" value="1"/>
</dbReference>
<reference evidence="2 3" key="1">
    <citation type="journal article" date="2019" name="Genome Biol. Evol.">
        <title>The Rhododendron genome and chromosomal organization provide insight into shared whole-genome duplications across the heath family (Ericaceae).</title>
        <authorList>
            <person name="Soza V.L."/>
            <person name="Lindsley D."/>
            <person name="Waalkes A."/>
            <person name="Ramage E."/>
            <person name="Patwardhan R.P."/>
            <person name="Burton J.N."/>
            <person name="Adey A."/>
            <person name="Kumar A."/>
            <person name="Qiu R."/>
            <person name="Shendure J."/>
            <person name="Hall B."/>
        </authorList>
    </citation>
    <scope>NUCLEOTIDE SEQUENCE [LARGE SCALE GENOMIC DNA]</scope>
    <source>
        <strain evidence="2">RSF 1966-606</strain>
    </source>
</reference>
<name>A0A6A4L493_9ERIC</name>
<feature type="domain" description="Serine hydrolase" evidence="1">
    <location>
        <begin position="43"/>
        <end position="137"/>
    </location>
</feature>
<evidence type="ECO:0000259" key="1">
    <source>
        <dbReference type="Pfam" id="PF03959"/>
    </source>
</evidence>
<dbReference type="InterPro" id="IPR029058">
    <property type="entry name" value="AB_hydrolase_fold"/>
</dbReference>
<protein>
    <recommendedName>
        <fullName evidence="1">Serine hydrolase domain-containing protein</fullName>
    </recommendedName>
</protein>
<dbReference type="Proteomes" id="UP000428333">
    <property type="component" value="Linkage Group LG11"/>
</dbReference>
<dbReference type="EMBL" id="QEFC01003096">
    <property type="protein sequence ID" value="KAE9450029.1"/>
    <property type="molecule type" value="Genomic_DNA"/>
</dbReference>
<dbReference type="Pfam" id="PF03959">
    <property type="entry name" value="FSH1"/>
    <property type="match status" value="1"/>
</dbReference>
<evidence type="ECO:0000313" key="3">
    <source>
        <dbReference type="Proteomes" id="UP000428333"/>
    </source>
</evidence>
<organism evidence="2 3">
    <name type="scientific">Rhododendron williamsianum</name>
    <dbReference type="NCBI Taxonomy" id="262921"/>
    <lineage>
        <taxon>Eukaryota</taxon>
        <taxon>Viridiplantae</taxon>
        <taxon>Streptophyta</taxon>
        <taxon>Embryophyta</taxon>
        <taxon>Tracheophyta</taxon>
        <taxon>Spermatophyta</taxon>
        <taxon>Magnoliopsida</taxon>
        <taxon>eudicotyledons</taxon>
        <taxon>Gunneridae</taxon>
        <taxon>Pentapetalae</taxon>
        <taxon>asterids</taxon>
        <taxon>Ericales</taxon>
        <taxon>Ericaceae</taxon>
        <taxon>Ericoideae</taxon>
        <taxon>Rhodoreae</taxon>
        <taxon>Rhododendron</taxon>
    </lineage>
</organism>
<proteinExistence type="predicted"/>
<dbReference type="Gene3D" id="3.40.50.1820">
    <property type="entry name" value="alpha/beta hydrolase"/>
    <property type="match status" value="1"/>
</dbReference>